<sequence length="77" mass="8479">MKNISRSSLDVHVFPRAPAFVKPSSCCHQQGHPEVSGELRGGSEPAMKLLDNVIADLARPTSFIVKSRSFLKAKKHH</sequence>
<reference evidence="1" key="1">
    <citation type="journal article" date="2023" name="G3 (Bethesda)">
        <title>A reference genome for the long-term kleptoplast-retaining sea slug Elysia crispata morphotype clarki.</title>
        <authorList>
            <person name="Eastman K.E."/>
            <person name="Pendleton A.L."/>
            <person name="Shaikh M.A."/>
            <person name="Suttiyut T."/>
            <person name="Ogas R."/>
            <person name="Tomko P."/>
            <person name="Gavelis G."/>
            <person name="Widhalm J.R."/>
            <person name="Wisecaver J.H."/>
        </authorList>
    </citation>
    <scope>NUCLEOTIDE SEQUENCE</scope>
    <source>
        <strain evidence="1">ECLA1</strain>
    </source>
</reference>
<organism evidence="1 2">
    <name type="scientific">Elysia crispata</name>
    <name type="common">lettuce slug</name>
    <dbReference type="NCBI Taxonomy" id="231223"/>
    <lineage>
        <taxon>Eukaryota</taxon>
        <taxon>Metazoa</taxon>
        <taxon>Spiralia</taxon>
        <taxon>Lophotrochozoa</taxon>
        <taxon>Mollusca</taxon>
        <taxon>Gastropoda</taxon>
        <taxon>Heterobranchia</taxon>
        <taxon>Euthyneura</taxon>
        <taxon>Panpulmonata</taxon>
        <taxon>Sacoglossa</taxon>
        <taxon>Placobranchoidea</taxon>
        <taxon>Plakobranchidae</taxon>
        <taxon>Elysia</taxon>
    </lineage>
</organism>
<name>A0AAE0YBM3_9GAST</name>
<protein>
    <submittedName>
        <fullName evidence="1">Uncharacterized protein</fullName>
    </submittedName>
</protein>
<keyword evidence="2" id="KW-1185">Reference proteome</keyword>
<dbReference type="Proteomes" id="UP001283361">
    <property type="component" value="Unassembled WGS sequence"/>
</dbReference>
<accession>A0AAE0YBM3</accession>
<dbReference type="EMBL" id="JAWDGP010006489">
    <property type="protein sequence ID" value="KAK3740082.1"/>
    <property type="molecule type" value="Genomic_DNA"/>
</dbReference>
<evidence type="ECO:0000313" key="2">
    <source>
        <dbReference type="Proteomes" id="UP001283361"/>
    </source>
</evidence>
<gene>
    <name evidence="1" type="ORF">RRG08_021368</name>
</gene>
<evidence type="ECO:0000313" key="1">
    <source>
        <dbReference type="EMBL" id="KAK3740082.1"/>
    </source>
</evidence>
<dbReference type="AlphaFoldDB" id="A0AAE0YBM3"/>
<proteinExistence type="predicted"/>
<comment type="caution">
    <text evidence="1">The sequence shown here is derived from an EMBL/GenBank/DDBJ whole genome shotgun (WGS) entry which is preliminary data.</text>
</comment>